<dbReference type="EMBL" id="OANU01000064">
    <property type="protein sequence ID" value="SNX49555.1"/>
    <property type="molecule type" value="Genomic_DNA"/>
</dbReference>
<dbReference type="Proteomes" id="UP000219336">
    <property type="component" value="Unassembled WGS sequence"/>
</dbReference>
<keyword evidence="2" id="KW-1185">Reference proteome</keyword>
<dbReference type="PANTHER" id="PTHR32089:SF55">
    <property type="entry name" value="METHYL ACCEPTING SENSORY TRANSDUCER WITH CACHE_2 SMALL MOLECULE BINDING DOMAIN"/>
    <property type="match status" value="1"/>
</dbReference>
<reference evidence="2" key="1">
    <citation type="submission" date="2016-06" db="EMBL/GenBank/DDBJ databases">
        <authorList>
            <person name="Rodrigo-Torres L."/>
            <person name="Arahal R.D."/>
            <person name="Lucena T."/>
        </authorList>
    </citation>
    <scope>NUCLEOTIDE SEQUENCE [LARGE SCALE GENOMIC DNA]</scope>
    <source>
        <strain evidence="2">CECT8203</strain>
    </source>
</reference>
<accession>A0A240ENH5</accession>
<evidence type="ECO:0000313" key="1">
    <source>
        <dbReference type="EMBL" id="SNX49555.1"/>
    </source>
</evidence>
<dbReference type="AlphaFoldDB" id="A0A240ENH5"/>
<proteinExistence type="predicted"/>
<evidence type="ECO:0000313" key="2">
    <source>
        <dbReference type="Proteomes" id="UP000219336"/>
    </source>
</evidence>
<dbReference type="PANTHER" id="PTHR32089">
    <property type="entry name" value="METHYL-ACCEPTING CHEMOTAXIS PROTEIN MCPB"/>
    <property type="match status" value="1"/>
</dbReference>
<protein>
    <submittedName>
        <fullName evidence="1">Methyl-accepting chemotaxis protein (MCP) signaling domain protein</fullName>
    </submittedName>
</protein>
<dbReference type="SUPFAM" id="SSF58104">
    <property type="entry name" value="Methyl-accepting chemotaxis protein (MCP) signaling domain"/>
    <property type="match status" value="1"/>
</dbReference>
<name>A0A240ENH5_9VIBR</name>
<organism evidence="1 2">
    <name type="scientific">Vibrio thalassae</name>
    <dbReference type="NCBI Taxonomy" id="1243014"/>
    <lineage>
        <taxon>Bacteria</taxon>
        <taxon>Pseudomonadati</taxon>
        <taxon>Pseudomonadota</taxon>
        <taxon>Gammaproteobacteria</taxon>
        <taxon>Vibrionales</taxon>
        <taxon>Vibrionaceae</taxon>
        <taxon>Vibrio</taxon>
    </lineage>
</organism>
<dbReference type="Gene3D" id="1.10.287.950">
    <property type="entry name" value="Methyl-accepting chemotaxis protein"/>
    <property type="match status" value="1"/>
</dbReference>
<gene>
    <name evidence="1" type="ORF">VTH8203_03203</name>
</gene>
<sequence length="97" mass="10951">MESTKHRCKLYEEQTSGVTNSLDSMMTFTDEINELVAQIASSAREQSTVSEEINKNMVTIQDMVRTLVHNGELATQNANDLKGRNQELLTTVEQFKV</sequence>